<dbReference type="EMBL" id="AMQM01002789">
    <property type="status" value="NOT_ANNOTATED_CDS"/>
    <property type="molecule type" value="Genomic_DNA"/>
</dbReference>
<name>T1FRT5_HELRO</name>
<feature type="region of interest" description="Disordered" evidence="1">
    <location>
        <begin position="1"/>
        <end position="106"/>
    </location>
</feature>
<feature type="region of interest" description="Disordered" evidence="1">
    <location>
        <begin position="123"/>
        <end position="216"/>
    </location>
</feature>
<dbReference type="RefSeq" id="XP_009011242.1">
    <property type="nucleotide sequence ID" value="XM_009012994.1"/>
</dbReference>
<accession>T1FRT5</accession>
<dbReference type="EnsemblMetazoa" id="HelroT190252">
    <property type="protein sequence ID" value="HelroP190252"/>
    <property type="gene ID" value="HelroG190252"/>
</dbReference>
<organism evidence="3 4">
    <name type="scientific">Helobdella robusta</name>
    <name type="common">Californian leech</name>
    <dbReference type="NCBI Taxonomy" id="6412"/>
    <lineage>
        <taxon>Eukaryota</taxon>
        <taxon>Metazoa</taxon>
        <taxon>Spiralia</taxon>
        <taxon>Lophotrochozoa</taxon>
        <taxon>Annelida</taxon>
        <taxon>Clitellata</taxon>
        <taxon>Hirudinea</taxon>
        <taxon>Rhynchobdellida</taxon>
        <taxon>Glossiphoniidae</taxon>
        <taxon>Helobdella</taxon>
    </lineage>
</organism>
<feature type="compositionally biased region" description="Polar residues" evidence="1">
    <location>
        <begin position="176"/>
        <end position="188"/>
    </location>
</feature>
<dbReference type="GeneID" id="20211532"/>
<dbReference type="KEGG" id="hro:HELRODRAFT_190252"/>
<proteinExistence type="predicted"/>
<evidence type="ECO:0000313" key="3">
    <source>
        <dbReference type="EnsemblMetazoa" id="HelroP190252"/>
    </source>
</evidence>
<feature type="compositionally biased region" description="Basic and acidic residues" evidence="1">
    <location>
        <begin position="277"/>
        <end position="330"/>
    </location>
</feature>
<feature type="region of interest" description="Disordered" evidence="1">
    <location>
        <begin position="247"/>
        <end position="353"/>
    </location>
</feature>
<evidence type="ECO:0000313" key="4">
    <source>
        <dbReference type="Proteomes" id="UP000015101"/>
    </source>
</evidence>
<sequence length="364" mass="39854">MATRSKYESRYKERTKLVKEDTRQKLNNERQKRSRDELMNARRNIETTITATAKNNNKNKANNNNSNSVTNKNQSSQSSWQEDSASMKRTTRSRTLSKTQKSIDIGKNPKAAPAFIVQPTQLVASKASGGRRTGLSLPANNEKRPKAASIQKAPSPAKVVNSKISSIETRSKKTKQAVQPATNNNSSILGVASKGVQPVQRGSAKSRTNDSKPTLNASLEVISSRKLRSARPQPQQSLSLIVEATRKPAAKKVAAEASAKPATSRVTAKSSTAANTRRNEVSEESKRKPRKPLKEEEKKPMKKEDRKKLQKTAEKGTRKSKDGLIDEAKISRSLRSGKNAEDSSSDSLSPVPSATECTLLCASF</sequence>
<dbReference type="HOGENOM" id="CLU_761361_0_0_1"/>
<feature type="compositionally biased region" description="Polar residues" evidence="1">
    <location>
        <begin position="203"/>
        <end position="216"/>
    </location>
</feature>
<dbReference type="Proteomes" id="UP000015101">
    <property type="component" value="Unassembled WGS sequence"/>
</dbReference>
<evidence type="ECO:0000256" key="1">
    <source>
        <dbReference type="SAM" id="MobiDB-lite"/>
    </source>
</evidence>
<feature type="compositionally biased region" description="Polar residues" evidence="1">
    <location>
        <begin position="264"/>
        <end position="276"/>
    </location>
</feature>
<feature type="compositionally biased region" description="Low complexity" evidence="1">
    <location>
        <begin position="50"/>
        <end position="84"/>
    </location>
</feature>
<protein>
    <submittedName>
        <fullName evidence="2 3">Uncharacterized protein</fullName>
    </submittedName>
</protein>
<dbReference type="EMBL" id="KB095858">
    <property type="protein sequence ID" value="ESO10973.1"/>
    <property type="molecule type" value="Genomic_DNA"/>
</dbReference>
<dbReference type="CTD" id="20211532"/>
<keyword evidence="4" id="KW-1185">Reference proteome</keyword>
<reference evidence="4" key="1">
    <citation type="submission" date="2012-12" db="EMBL/GenBank/DDBJ databases">
        <authorList>
            <person name="Hellsten U."/>
            <person name="Grimwood J."/>
            <person name="Chapman J.A."/>
            <person name="Shapiro H."/>
            <person name="Aerts A."/>
            <person name="Otillar R.P."/>
            <person name="Terry A.Y."/>
            <person name="Boore J.L."/>
            <person name="Simakov O."/>
            <person name="Marletaz F."/>
            <person name="Cho S.-J."/>
            <person name="Edsinger-Gonzales E."/>
            <person name="Havlak P."/>
            <person name="Kuo D.-H."/>
            <person name="Larsson T."/>
            <person name="Lv J."/>
            <person name="Arendt D."/>
            <person name="Savage R."/>
            <person name="Osoegawa K."/>
            <person name="de Jong P."/>
            <person name="Lindberg D.R."/>
            <person name="Seaver E.C."/>
            <person name="Weisblat D.A."/>
            <person name="Putnam N.H."/>
            <person name="Grigoriev I.V."/>
            <person name="Rokhsar D.S."/>
        </authorList>
    </citation>
    <scope>NUCLEOTIDE SEQUENCE</scope>
</reference>
<reference evidence="2 4" key="2">
    <citation type="journal article" date="2013" name="Nature">
        <title>Insights into bilaterian evolution from three spiralian genomes.</title>
        <authorList>
            <person name="Simakov O."/>
            <person name="Marletaz F."/>
            <person name="Cho S.J."/>
            <person name="Edsinger-Gonzales E."/>
            <person name="Havlak P."/>
            <person name="Hellsten U."/>
            <person name="Kuo D.H."/>
            <person name="Larsson T."/>
            <person name="Lv J."/>
            <person name="Arendt D."/>
            <person name="Savage R."/>
            <person name="Osoegawa K."/>
            <person name="de Jong P."/>
            <person name="Grimwood J."/>
            <person name="Chapman J.A."/>
            <person name="Shapiro H."/>
            <person name="Aerts A."/>
            <person name="Otillar R.P."/>
            <person name="Terry A.Y."/>
            <person name="Boore J.L."/>
            <person name="Grigoriev I.V."/>
            <person name="Lindberg D.R."/>
            <person name="Seaver E.C."/>
            <person name="Weisblat D.A."/>
            <person name="Putnam N.H."/>
            <person name="Rokhsar D.S."/>
        </authorList>
    </citation>
    <scope>NUCLEOTIDE SEQUENCE</scope>
</reference>
<gene>
    <name evidence="3" type="primary">20211532</name>
    <name evidence="2" type="ORF">HELRODRAFT_190252</name>
</gene>
<reference evidence="3" key="3">
    <citation type="submission" date="2015-06" db="UniProtKB">
        <authorList>
            <consortium name="EnsemblMetazoa"/>
        </authorList>
    </citation>
    <scope>IDENTIFICATION</scope>
</reference>
<feature type="compositionally biased region" description="Basic and acidic residues" evidence="1">
    <location>
        <begin position="1"/>
        <end position="45"/>
    </location>
</feature>
<evidence type="ECO:0000313" key="2">
    <source>
        <dbReference type="EMBL" id="ESO10973.1"/>
    </source>
</evidence>
<feature type="compositionally biased region" description="Low complexity" evidence="1">
    <location>
        <begin position="251"/>
        <end position="262"/>
    </location>
</feature>
<dbReference type="InParanoid" id="T1FRT5"/>
<feature type="compositionally biased region" description="Low complexity" evidence="1">
    <location>
        <begin position="93"/>
        <end position="102"/>
    </location>
</feature>
<dbReference type="AlphaFoldDB" id="T1FRT5"/>